<gene>
    <name evidence="1" type="ORF">S01H4_66764</name>
</gene>
<comment type="caution">
    <text evidence="1">The sequence shown here is derived from an EMBL/GenBank/DDBJ whole genome shotgun (WGS) entry which is preliminary data.</text>
</comment>
<dbReference type="AlphaFoldDB" id="X1E0C5"/>
<name>X1E0C5_9ZZZZ</name>
<reference evidence="1" key="1">
    <citation type="journal article" date="2014" name="Front. Microbiol.">
        <title>High frequency of phylogenetically diverse reductive dehalogenase-homologous genes in deep subseafloor sedimentary metagenomes.</title>
        <authorList>
            <person name="Kawai M."/>
            <person name="Futagami T."/>
            <person name="Toyoda A."/>
            <person name="Takaki Y."/>
            <person name="Nishi S."/>
            <person name="Hori S."/>
            <person name="Arai W."/>
            <person name="Tsubouchi T."/>
            <person name="Morono Y."/>
            <person name="Uchiyama I."/>
            <person name="Ito T."/>
            <person name="Fujiyama A."/>
            <person name="Inagaki F."/>
            <person name="Takami H."/>
        </authorList>
    </citation>
    <scope>NUCLEOTIDE SEQUENCE</scope>
    <source>
        <strain evidence="1">Expedition CK06-06</strain>
    </source>
</reference>
<feature type="non-terminal residue" evidence="1">
    <location>
        <position position="62"/>
    </location>
</feature>
<proteinExistence type="predicted"/>
<accession>X1E0C5</accession>
<feature type="non-terminal residue" evidence="1">
    <location>
        <position position="1"/>
    </location>
</feature>
<dbReference type="EMBL" id="BART01041532">
    <property type="protein sequence ID" value="GAH26731.1"/>
    <property type="molecule type" value="Genomic_DNA"/>
</dbReference>
<protein>
    <submittedName>
        <fullName evidence="1">Uncharacterized protein</fullName>
    </submittedName>
</protein>
<sequence length="62" mass="7534">PFYGFLYHISYSWHYIFSQKKISDLGFIKGFEYFQTTYDSFMGCLKEHSKIAKIKEFILDFQ</sequence>
<evidence type="ECO:0000313" key="1">
    <source>
        <dbReference type="EMBL" id="GAH26731.1"/>
    </source>
</evidence>
<organism evidence="1">
    <name type="scientific">marine sediment metagenome</name>
    <dbReference type="NCBI Taxonomy" id="412755"/>
    <lineage>
        <taxon>unclassified sequences</taxon>
        <taxon>metagenomes</taxon>
        <taxon>ecological metagenomes</taxon>
    </lineage>
</organism>